<name>A0ABP1AGJ8_9BRYO</name>
<evidence type="ECO:0000256" key="4">
    <source>
        <dbReference type="ARBA" id="ARBA00023242"/>
    </source>
</evidence>
<evidence type="ECO:0000313" key="7">
    <source>
        <dbReference type="EMBL" id="CAK9861555.1"/>
    </source>
</evidence>
<feature type="compositionally biased region" description="Basic and acidic residues" evidence="5">
    <location>
        <begin position="69"/>
        <end position="83"/>
    </location>
</feature>
<keyword evidence="8" id="KW-1185">Reference proteome</keyword>
<accession>A0ABP1AGJ8</accession>
<dbReference type="Proteomes" id="UP001497522">
    <property type="component" value="Chromosome 12"/>
</dbReference>
<gene>
    <name evidence="7" type="ORF">CSSPJE1EN2_LOCUS4550</name>
</gene>
<evidence type="ECO:0000256" key="5">
    <source>
        <dbReference type="SAM" id="MobiDB-lite"/>
    </source>
</evidence>
<evidence type="ECO:0000256" key="3">
    <source>
        <dbReference type="ARBA" id="ARBA00023163"/>
    </source>
</evidence>
<organism evidence="7 8">
    <name type="scientific">Sphagnum jensenii</name>
    <dbReference type="NCBI Taxonomy" id="128206"/>
    <lineage>
        <taxon>Eukaryota</taxon>
        <taxon>Viridiplantae</taxon>
        <taxon>Streptophyta</taxon>
        <taxon>Embryophyta</taxon>
        <taxon>Bryophyta</taxon>
        <taxon>Sphagnophytina</taxon>
        <taxon>Sphagnopsida</taxon>
        <taxon>Sphagnales</taxon>
        <taxon>Sphagnaceae</taxon>
        <taxon>Sphagnum</taxon>
    </lineage>
</organism>
<keyword evidence="2" id="KW-0238">DNA-binding</keyword>
<feature type="region of interest" description="Disordered" evidence="5">
    <location>
        <begin position="57"/>
        <end position="83"/>
    </location>
</feature>
<dbReference type="PANTHER" id="PTHR46408">
    <property type="entry name" value="BASIC LEUCINE ZIPPER 63"/>
    <property type="match status" value="1"/>
</dbReference>
<evidence type="ECO:0000313" key="8">
    <source>
        <dbReference type="Proteomes" id="UP001497522"/>
    </source>
</evidence>
<feature type="signal peptide" evidence="6">
    <location>
        <begin position="1"/>
        <end position="30"/>
    </location>
</feature>
<keyword evidence="1" id="KW-0805">Transcription regulation</keyword>
<proteinExistence type="predicted"/>
<dbReference type="PANTHER" id="PTHR46408:SF10">
    <property type="entry name" value="BASIC LEUCINE ZIPPER 63"/>
    <property type="match status" value="1"/>
</dbReference>
<keyword evidence="4" id="KW-0539">Nucleus</keyword>
<protein>
    <submittedName>
        <fullName evidence="7">Uncharacterized protein</fullName>
    </submittedName>
</protein>
<evidence type="ECO:0000256" key="6">
    <source>
        <dbReference type="SAM" id="SignalP"/>
    </source>
</evidence>
<keyword evidence="6" id="KW-0732">Signal</keyword>
<feature type="chain" id="PRO_5047435543" evidence="6">
    <location>
        <begin position="31"/>
        <end position="164"/>
    </location>
</feature>
<evidence type="ECO:0000256" key="1">
    <source>
        <dbReference type="ARBA" id="ARBA00023015"/>
    </source>
</evidence>
<reference evidence="7" key="1">
    <citation type="submission" date="2024-03" db="EMBL/GenBank/DDBJ databases">
        <authorList>
            <consortium name="ELIXIR-Norway"/>
            <consortium name="Elixir Norway"/>
        </authorList>
    </citation>
    <scope>NUCLEOTIDE SEQUENCE</scope>
</reference>
<dbReference type="EMBL" id="OZ023713">
    <property type="protein sequence ID" value="CAK9861555.1"/>
    <property type="molecule type" value="Genomic_DNA"/>
</dbReference>
<sequence length="164" mass="18511">MKRGGRLRVMKFLAHLLLMSLLGKREKVGGHNWDSSIASKAPQCGAVYAVPQSRIQPISSGPEFSDYEEPNREHSQHINPGDEKQVRRMLSNSKLTWWSHRQEQKHLSDLEMQVAQLCVENTTLLKGLTNISHKFNKAVVDNHVLRSDVEALLLSSILSNSMVS</sequence>
<evidence type="ECO:0000256" key="2">
    <source>
        <dbReference type="ARBA" id="ARBA00023125"/>
    </source>
</evidence>
<keyword evidence="3" id="KW-0804">Transcription</keyword>